<dbReference type="RefSeq" id="WP_090769079.1">
    <property type="nucleotide sequence ID" value="NZ_FNFB01000015.1"/>
</dbReference>
<dbReference type="SUPFAM" id="SSF53335">
    <property type="entry name" value="S-adenosyl-L-methionine-dependent methyltransferases"/>
    <property type="match status" value="1"/>
</dbReference>
<evidence type="ECO:0000313" key="1">
    <source>
        <dbReference type="EMBL" id="SDL09462.1"/>
    </source>
</evidence>
<dbReference type="GO" id="GO:0032259">
    <property type="term" value="P:methylation"/>
    <property type="evidence" value="ECO:0007669"/>
    <property type="project" value="UniProtKB-KW"/>
</dbReference>
<dbReference type="GO" id="GO:0008168">
    <property type="term" value="F:methyltransferase activity"/>
    <property type="evidence" value="ECO:0007669"/>
    <property type="project" value="UniProtKB-KW"/>
</dbReference>
<dbReference type="InterPro" id="IPR029063">
    <property type="entry name" value="SAM-dependent_MTases_sf"/>
</dbReference>
<dbReference type="STRING" id="683260.SAMN05421874_115147"/>
<dbReference type="AlphaFoldDB" id="A0A1G9H9C1"/>
<dbReference type="PIRSF" id="PIRSF017393">
    <property type="entry name" value="MTase_SAV2177"/>
    <property type="match status" value="1"/>
</dbReference>
<organism evidence="1 2">
    <name type="scientific">Nonomuraea maritima</name>
    <dbReference type="NCBI Taxonomy" id="683260"/>
    <lineage>
        <taxon>Bacteria</taxon>
        <taxon>Bacillati</taxon>
        <taxon>Actinomycetota</taxon>
        <taxon>Actinomycetes</taxon>
        <taxon>Streptosporangiales</taxon>
        <taxon>Streptosporangiaceae</taxon>
        <taxon>Nonomuraea</taxon>
    </lineage>
</organism>
<accession>A0A1G9H9C1</accession>
<keyword evidence="2" id="KW-1185">Reference proteome</keyword>
<protein>
    <submittedName>
        <fullName evidence="1">S-adenosyl methyltransferase</fullName>
    </submittedName>
</protein>
<dbReference type="EMBL" id="FNFB01000015">
    <property type="protein sequence ID" value="SDL09462.1"/>
    <property type="molecule type" value="Genomic_DNA"/>
</dbReference>
<dbReference type="InterPro" id="IPR006764">
    <property type="entry name" value="SAM_dep_MeTrfase_SAV2177_type"/>
</dbReference>
<name>A0A1G9H9C1_9ACTN</name>
<dbReference type="Proteomes" id="UP000198683">
    <property type="component" value="Unassembled WGS sequence"/>
</dbReference>
<dbReference type="Gene3D" id="3.40.50.150">
    <property type="entry name" value="Vaccinia Virus protein VP39"/>
    <property type="match status" value="1"/>
</dbReference>
<evidence type="ECO:0000313" key="2">
    <source>
        <dbReference type="Proteomes" id="UP000198683"/>
    </source>
</evidence>
<keyword evidence="1" id="KW-0808">Transferase</keyword>
<dbReference type="Pfam" id="PF04672">
    <property type="entry name" value="Methyltransf_19"/>
    <property type="match status" value="1"/>
</dbReference>
<dbReference type="CDD" id="cd02440">
    <property type="entry name" value="AdoMet_MTases"/>
    <property type="match status" value="1"/>
</dbReference>
<keyword evidence="1" id="KW-0489">Methyltransferase</keyword>
<reference evidence="1 2" key="1">
    <citation type="submission" date="2016-10" db="EMBL/GenBank/DDBJ databases">
        <authorList>
            <person name="de Groot N.N."/>
        </authorList>
    </citation>
    <scope>NUCLEOTIDE SEQUENCE [LARGE SCALE GENOMIC DNA]</scope>
    <source>
        <strain evidence="1 2">CGMCC 4.5681</strain>
    </source>
</reference>
<dbReference type="OrthoDB" id="3216820at2"/>
<gene>
    <name evidence="1" type="ORF">SAMN05421874_115147</name>
</gene>
<sequence>MTDELAPHGIDPTIPSVARMYDYYLGGKDNFPADREAAEAIIKLARESGSDVREMALANRGFLIRAVRQLAESGVRQFLDIGTGLPTQDNVHQVVQRVAPGSKVVYVDNDPIVLVHAQALLADNSDTVVIEGDLHNPAAILKAAAPHLDFDQPVAIVVAAVFHFFPDDDEVSSIVATLRNALVPGGHLVITHSYVEPEAGEPDKMDEARGVYSRSASGSVAWRDRETVRGYFEGLELLEPGIVPAQDWRNDDPYPVPGLAIGGVLAGVGRKPETT</sequence>
<proteinExistence type="predicted"/>